<dbReference type="InterPro" id="IPR000845">
    <property type="entry name" value="Nucleoside_phosphorylase_d"/>
</dbReference>
<dbReference type="AlphaFoldDB" id="A0A975MRD8"/>
<keyword evidence="3" id="KW-1185">Reference proteome</keyword>
<dbReference type="GO" id="GO:0005829">
    <property type="term" value="C:cytosol"/>
    <property type="evidence" value="ECO:0007669"/>
    <property type="project" value="TreeGrafter"/>
</dbReference>
<evidence type="ECO:0000259" key="1">
    <source>
        <dbReference type="Pfam" id="PF01048"/>
    </source>
</evidence>
<dbReference type="GO" id="GO:0009116">
    <property type="term" value="P:nucleoside metabolic process"/>
    <property type="evidence" value="ECO:0007669"/>
    <property type="project" value="InterPro"/>
</dbReference>
<dbReference type="NCBIfam" id="TIGR03468">
    <property type="entry name" value="HpnG"/>
    <property type="match status" value="1"/>
</dbReference>
<dbReference type="CDD" id="cd17768">
    <property type="entry name" value="adenosylhopane_nucleosidase_HpnG-like"/>
    <property type="match status" value="1"/>
</dbReference>
<name>A0A975MRD8_9GAMM</name>
<reference evidence="2" key="1">
    <citation type="submission" date="2021-04" db="EMBL/GenBank/DDBJ databases">
        <title>Draft genome sequence data of methanotrophic Methylovulum sp. strain S1L and Methylomonas sp. strain S2AM isolated from boreal lake water columns.</title>
        <authorList>
            <person name="Rissanen A.J."/>
            <person name="Mangayil R."/>
            <person name="Svenning M.M."/>
            <person name="Khanongnuch R."/>
        </authorList>
    </citation>
    <scope>NUCLEOTIDE SEQUENCE</scope>
    <source>
        <strain evidence="2">S2AM</strain>
    </source>
</reference>
<gene>
    <name evidence="2" type="ORF">KEF85_15855</name>
</gene>
<organism evidence="2 3">
    <name type="scientific">Methylomonas paludis</name>
    <dbReference type="NCBI Taxonomy" id="1173101"/>
    <lineage>
        <taxon>Bacteria</taxon>
        <taxon>Pseudomonadati</taxon>
        <taxon>Pseudomonadota</taxon>
        <taxon>Gammaproteobacteria</taxon>
        <taxon>Methylococcales</taxon>
        <taxon>Methylococcaceae</taxon>
        <taxon>Methylomonas</taxon>
    </lineage>
</organism>
<dbReference type="Proteomes" id="UP000676649">
    <property type="component" value="Chromosome"/>
</dbReference>
<dbReference type="PANTHER" id="PTHR46832">
    <property type="entry name" value="5'-METHYLTHIOADENOSINE/S-ADENOSYLHOMOCYSTEINE NUCLEOSIDASE"/>
    <property type="match status" value="1"/>
</dbReference>
<dbReference type="SUPFAM" id="SSF53167">
    <property type="entry name" value="Purine and uridine phosphorylases"/>
    <property type="match status" value="1"/>
</dbReference>
<dbReference type="GO" id="GO:0008782">
    <property type="term" value="F:adenosylhomocysteine nucleosidase activity"/>
    <property type="evidence" value="ECO:0007669"/>
    <property type="project" value="TreeGrafter"/>
</dbReference>
<dbReference type="GO" id="GO:0008930">
    <property type="term" value="F:methylthioadenosine nucleosidase activity"/>
    <property type="evidence" value="ECO:0007669"/>
    <property type="project" value="TreeGrafter"/>
</dbReference>
<dbReference type="Gene3D" id="3.40.50.1580">
    <property type="entry name" value="Nucleoside phosphorylase domain"/>
    <property type="match status" value="1"/>
</dbReference>
<dbReference type="PANTHER" id="PTHR46832:SF1">
    <property type="entry name" value="5'-METHYLTHIOADENOSINE_S-ADENOSYLHOMOCYSTEINE NUCLEOSIDASE"/>
    <property type="match status" value="1"/>
</dbReference>
<dbReference type="GO" id="GO:0019284">
    <property type="term" value="P:L-methionine salvage from S-adenosylmethionine"/>
    <property type="evidence" value="ECO:0007669"/>
    <property type="project" value="TreeGrafter"/>
</dbReference>
<proteinExistence type="predicted"/>
<evidence type="ECO:0000313" key="3">
    <source>
        <dbReference type="Proteomes" id="UP000676649"/>
    </source>
</evidence>
<dbReference type="EMBL" id="CP073754">
    <property type="protein sequence ID" value="QWF72607.1"/>
    <property type="molecule type" value="Genomic_DNA"/>
</dbReference>
<evidence type="ECO:0000313" key="2">
    <source>
        <dbReference type="EMBL" id="QWF72607.1"/>
    </source>
</evidence>
<protein>
    <submittedName>
        <fullName evidence="2">Phosphorylase</fullName>
    </submittedName>
</protein>
<dbReference type="InterPro" id="IPR017831">
    <property type="entry name" value="Hopanoid-assoc_phosphoryl_HpnG"/>
</dbReference>
<dbReference type="KEGG" id="mpad:KEF85_15855"/>
<feature type="domain" description="Nucleoside phosphorylase" evidence="1">
    <location>
        <begin position="3"/>
        <end position="170"/>
    </location>
</feature>
<dbReference type="InterPro" id="IPR035994">
    <property type="entry name" value="Nucleoside_phosphorylase_sf"/>
</dbReference>
<sequence>MLGIVVALPEEVATLTKRKLVKGECVAIAENILLGFAGAGGLNAQQTAQSLLSKGATALISWGCAAGLAPNLKPGDLLLATQVQSAQASAYPVNADWLAHLHSVLATDLPVVSGTLLESTRIVAASTDKQTLYKQTGAVALDMESAAVFAVGHSAGIPCLAIRAIADPVTLDLPKAVVVALNADGKIELGKLLYFLLSHPWEIPALIKLGLNFNAAGKTLKSVAKQLDNLFSFAHQAYI</sequence>
<dbReference type="Pfam" id="PF01048">
    <property type="entry name" value="PNP_UDP_1"/>
    <property type="match status" value="1"/>
</dbReference>
<accession>A0A975MRD8</accession>